<sequence length="111" mass="12835">MSHCCGLLVTRPVLSLVASRPVLGHDCKSHIPPFFLYLIVIFLTLTTFSHLSIWGYKLLRPRCYLDSIDLTTYLHQSIVDTYYTIHHILPHITTYTSKAQMPHSLPLRRQT</sequence>
<keyword evidence="1" id="KW-1133">Transmembrane helix</keyword>
<dbReference type="Proteomes" id="UP001054837">
    <property type="component" value="Unassembled WGS sequence"/>
</dbReference>
<reference evidence="2 3" key="1">
    <citation type="submission" date="2021-06" db="EMBL/GenBank/DDBJ databases">
        <title>Caerostris darwini draft genome.</title>
        <authorList>
            <person name="Kono N."/>
            <person name="Arakawa K."/>
        </authorList>
    </citation>
    <scope>NUCLEOTIDE SEQUENCE [LARGE SCALE GENOMIC DNA]</scope>
</reference>
<dbReference type="EMBL" id="BPLQ01010253">
    <property type="protein sequence ID" value="GIY49636.1"/>
    <property type="molecule type" value="Genomic_DNA"/>
</dbReference>
<keyword evidence="3" id="KW-1185">Reference proteome</keyword>
<organism evidence="2 3">
    <name type="scientific">Caerostris darwini</name>
    <dbReference type="NCBI Taxonomy" id="1538125"/>
    <lineage>
        <taxon>Eukaryota</taxon>
        <taxon>Metazoa</taxon>
        <taxon>Ecdysozoa</taxon>
        <taxon>Arthropoda</taxon>
        <taxon>Chelicerata</taxon>
        <taxon>Arachnida</taxon>
        <taxon>Araneae</taxon>
        <taxon>Araneomorphae</taxon>
        <taxon>Entelegynae</taxon>
        <taxon>Araneoidea</taxon>
        <taxon>Araneidae</taxon>
        <taxon>Caerostris</taxon>
    </lineage>
</organism>
<accession>A0AAV4TX16</accession>
<dbReference type="AlphaFoldDB" id="A0AAV4TX16"/>
<evidence type="ECO:0000313" key="2">
    <source>
        <dbReference type="EMBL" id="GIY49636.1"/>
    </source>
</evidence>
<proteinExistence type="predicted"/>
<evidence type="ECO:0000256" key="1">
    <source>
        <dbReference type="SAM" id="Phobius"/>
    </source>
</evidence>
<keyword evidence="1" id="KW-0472">Membrane</keyword>
<protein>
    <submittedName>
        <fullName evidence="2">Uncharacterized protein</fullName>
    </submittedName>
</protein>
<keyword evidence="1" id="KW-0812">Transmembrane</keyword>
<name>A0AAV4TX16_9ARAC</name>
<comment type="caution">
    <text evidence="2">The sequence shown here is derived from an EMBL/GenBank/DDBJ whole genome shotgun (WGS) entry which is preliminary data.</text>
</comment>
<feature type="transmembrane region" description="Helical" evidence="1">
    <location>
        <begin position="34"/>
        <end position="56"/>
    </location>
</feature>
<evidence type="ECO:0000313" key="3">
    <source>
        <dbReference type="Proteomes" id="UP001054837"/>
    </source>
</evidence>
<gene>
    <name evidence="2" type="ORF">CDAR_473371</name>
</gene>